<protein>
    <submittedName>
        <fullName evidence="2">Replication protein RepA</fullName>
    </submittedName>
</protein>
<keyword evidence="3" id="KW-1185">Reference proteome</keyword>
<feature type="region of interest" description="Disordered" evidence="1">
    <location>
        <begin position="1"/>
        <end position="21"/>
    </location>
</feature>
<reference evidence="2 3" key="1">
    <citation type="submission" date="2020-02" db="EMBL/GenBank/DDBJ databases">
        <title>Shewanella WXL01 sp. nov., a marine bacterium isolated from green algae in Luhuitou Fringing Reef (Northern South China Sea).</title>
        <authorList>
            <person name="Wang X."/>
        </authorList>
    </citation>
    <scope>NUCLEOTIDE SEQUENCE [LARGE SCALE GENOMIC DNA]</scope>
    <source>
        <strain evidence="2 3">MCCC 1A01895</strain>
    </source>
</reference>
<feature type="region of interest" description="Disordered" evidence="1">
    <location>
        <begin position="35"/>
        <end position="55"/>
    </location>
</feature>
<evidence type="ECO:0000256" key="1">
    <source>
        <dbReference type="SAM" id="MobiDB-lite"/>
    </source>
</evidence>
<evidence type="ECO:0000313" key="2">
    <source>
        <dbReference type="EMBL" id="MBR9728941.1"/>
    </source>
</evidence>
<proteinExistence type="predicted"/>
<sequence length="116" mass="13255">MSLTDLKRKSPKRKPKSVSIDDFIEDANNYAQGKKSVIRQPAEPVNHSSKDTVGLNKNTSKLYRHATFSLTEHAILQLEQLHRAHKLPKSKLIRILIDDFHRSSLSSQSKLLNKKI</sequence>
<accession>A0ABS5I4I7</accession>
<gene>
    <name evidence="2" type="ORF">G3R48_13230</name>
</gene>
<name>A0ABS5I4I7_9GAMM</name>
<evidence type="ECO:0000313" key="3">
    <source>
        <dbReference type="Proteomes" id="UP000811844"/>
    </source>
</evidence>
<organism evidence="2 3">
    <name type="scientific">Shewanella intestini</name>
    <dbReference type="NCBI Taxonomy" id="2017544"/>
    <lineage>
        <taxon>Bacteria</taxon>
        <taxon>Pseudomonadati</taxon>
        <taxon>Pseudomonadota</taxon>
        <taxon>Gammaproteobacteria</taxon>
        <taxon>Alteromonadales</taxon>
        <taxon>Shewanellaceae</taxon>
        <taxon>Shewanella</taxon>
    </lineage>
</organism>
<dbReference type="Proteomes" id="UP000811844">
    <property type="component" value="Unassembled WGS sequence"/>
</dbReference>
<dbReference type="EMBL" id="JAAIKR010000014">
    <property type="protein sequence ID" value="MBR9728941.1"/>
    <property type="molecule type" value="Genomic_DNA"/>
</dbReference>
<dbReference type="RefSeq" id="WP_153665318.1">
    <property type="nucleotide sequence ID" value="NZ_JAAIKR010000014.1"/>
</dbReference>
<comment type="caution">
    <text evidence="2">The sequence shown here is derived from an EMBL/GenBank/DDBJ whole genome shotgun (WGS) entry which is preliminary data.</text>
</comment>